<dbReference type="GO" id="GO:0005737">
    <property type="term" value="C:cytoplasm"/>
    <property type="evidence" value="ECO:0007669"/>
    <property type="project" value="UniProtKB-SubCell"/>
</dbReference>
<dbReference type="SUPFAM" id="SSF53098">
    <property type="entry name" value="Ribonuclease H-like"/>
    <property type="match status" value="1"/>
</dbReference>
<comment type="function">
    <text evidence="6">Reverse transcriptase/ribonuclease H (RT) is a multifunctional enzyme that catalyzes the conversion of the retro-elements RNA genome into dsDNA within the VLP. The enzyme displays a DNA polymerase activity that can copy either DNA or RNA templates, and a ribonuclease H (RNase H) activity that cleaves the RNA strand of RNA-DNA heteroduplexes during plus-strand synthesis and hydrolyzes RNA primers. The conversion leads to a linear dsDNA copy of the retrotransposon that includes long terminal repeats (LTRs) at both ends.</text>
</comment>
<evidence type="ECO:0000259" key="11">
    <source>
        <dbReference type="PROSITE" id="PS50994"/>
    </source>
</evidence>
<dbReference type="GO" id="GO:0015074">
    <property type="term" value="P:DNA integration"/>
    <property type="evidence" value="ECO:0007669"/>
    <property type="project" value="InterPro"/>
</dbReference>
<evidence type="ECO:0000256" key="7">
    <source>
        <dbReference type="ARBA" id="ARBA00025615"/>
    </source>
</evidence>
<evidence type="ECO:0000256" key="5">
    <source>
        <dbReference type="ARBA" id="ARBA00022884"/>
    </source>
</evidence>
<evidence type="ECO:0000256" key="6">
    <source>
        <dbReference type="ARBA" id="ARBA00025590"/>
    </source>
</evidence>
<feature type="compositionally biased region" description="Polar residues" evidence="10">
    <location>
        <begin position="304"/>
        <end position="314"/>
    </location>
</feature>
<dbReference type="EMBL" id="BTGB01000009">
    <property type="protein sequence ID" value="GMM48117.1"/>
    <property type="molecule type" value="Genomic_DNA"/>
</dbReference>
<dbReference type="InterPro" id="IPR012337">
    <property type="entry name" value="RNaseH-like_sf"/>
</dbReference>
<feature type="compositionally biased region" description="Basic and acidic residues" evidence="10">
    <location>
        <begin position="229"/>
        <end position="240"/>
    </location>
</feature>
<reference evidence="12 13" key="1">
    <citation type="journal article" date="2023" name="Elife">
        <title>Identification of key yeast species and microbe-microbe interactions impacting larval growth of Drosophila in the wild.</title>
        <authorList>
            <person name="Mure A."/>
            <person name="Sugiura Y."/>
            <person name="Maeda R."/>
            <person name="Honda K."/>
            <person name="Sakurai N."/>
            <person name="Takahashi Y."/>
            <person name="Watada M."/>
            <person name="Katoh T."/>
            <person name="Gotoh A."/>
            <person name="Gotoh Y."/>
            <person name="Taniguchi I."/>
            <person name="Nakamura K."/>
            <person name="Hayashi T."/>
            <person name="Katayama T."/>
            <person name="Uemura T."/>
            <person name="Hattori Y."/>
        </authorList>
    </citation>
    <scope>NUCLEOTIDE SEQUENCE [LARGE SCALE GENOMIC DNA]</scope>
    <source>
        <strain evidence="12 13">PK-24</strain>
    </source>
</reference>
<evidence type="ECO:0000256" key="4">
    <source>
        <dbReference type="ARBA" id="ARBA00022578"/>
    </source>
</evidence>
<dbReference type="PROSITE" id="PS50994">
    <property type="entry name" value="INTEGRASE"/>
    <property type="match status" value="1"/>
</dbReference>
<feature type="compositionally biased region" description="Polar residues" evidence="10">
    <location>
        <begin position="342"/>
        <end position="367"/>
    </location>
</feature>
<comment type="function">
    <text evidence="7">Integrase (IN) targets the VLP to the nucleus, where a subparticle preintegration complex (PIC) containing at least integrase and the newly synthesized dsDNA copy of the retrotransposon must transit the nuclear membrane. Once in the nucleus, integrase performs the integration of the dsDNA into the host genome.</text>
</comment>
<dbReference type="GO" id="GO:0032196">
    <property type="term" value="P:transposition"/>
    <property type="evidence" value="ECO:0007669"/>
    <property type="project" value="UniProtKB-KW"/>
</dbReference>
<keyword evidence="13" id="KW-1185">Reference proteome</keyword>
<comment type="catalytic activity">
    <reaction evidence="9">
        <text>DNA(n) + a 2'-deoxyribonucleoside 5'-triphosphate = DNA(n+1) + diphosphate</text>
        <dbReference type="Rhea" id="RHEA:22508"/>
        <dbReference type="Rhea" id="RHEA-COMP:17339"/>
        <dbReference type="Rhea" id="RHEA-COMP:17340"/>
        <dbReference type="ChEBI" id="CHEBI:33019"/>
        <dbReference type="ChEBI" id="CHEBI:61560"/>
        <dbReference type="ChEBI" id="CHEBI:173112"/>
        <dbReference type="EC" id="2.7.7.7"/>
    </reaction>
</comment>
<dbReference type="GO" id="GO:0004523">
    <property type="term" value="F:RNA-DNA hybrid ribonuclease activity"/>
    <property type="evidence" value="ECO:0007669"/>
    <property type="project" value="UniProtKB-EC"/>
</dbReference>
<dbReference type="PANTHER" id="PTHR42648:SF28">
    <property type="entry name" value="TRANSPOSON-ENCODED PROTEIN WITH RIBONUCLEASE H-LIKE AND RETROVIRUS ZINC FINGER-LIKE DOMAINS"/>
    <property type="match status" value="1"/>
</dbReference>
<dbReference type="InterPro" id="IPR039537">
    <property type="entry name" value="Retrotran_Ty1/copia-like"/>
</dbReference>
<evidence type="ECO:0000313" key="13">
    <source>
        <dbReference type="Proteomes" id="UP001378960"/>
    </source>
</evidence>
<evidence type="ECO:0000256" key="9">
    <source>
        <dbReference type="ARBA" id="ARBA00049244"/>
    </source>
</evidence>
<feature type="compositionally biased region" description="Basic residues" evidence="10">
    <location>
        <begin position="315"/>
        <end position="332"/>
    </location>
</feature>
<feature type="domain" description="Integrase catalytic" evidence="11">
    <location>
        <begin position="1"/>
        <end position="109"/>
    </location>
</feature>
<dbReference type="InterPro" id="IPR036397">
    <property type="entry name" value="RNaseH_sf"/>
</dbReference>
<organism evidence="12 13">
    <name type="scientific">Pichia kluyveri</name>
    <name type="common">Yeast</name>
    <dbReference type="NCBI Taxonomy" id="36015"/>
    <lineage>
        <taxon>Eukaryota</taxon>
        <taxon>Fungi</taxon>
        <taxon>Dikarya</taxon>
        <taxon>Ascomycota</taxon>
        <taxon>Saccharomycotina</taxon>
        <taxon>Pichiomycetes</taxon>
        <taxon>Pichiales</taxon>
        <taxon>Pichiaceae</taxon>
        <taxon>Pichia</taxon>
    </lineage>
</organism>
<dbReference type="Proteomes" id="UP001378960">
    <property type="component" value="Unassembled WGS sequence"/>
</dbReference>
<comment type="catalytic activity">
    <reaction evidence="8">
        <text>DNA(n) + a 2'-deoxyribonucleoside 5'-triphosphate = DNA(n+1) + diphosphate</text>
        <dbReference type="Rhea" id="RHEA:22508"/>
        <dbReference type="Rhea" id="RHEA-COMP:17339"/>
        <dbReference type="Rhea" id="RHEA-COMP:17340"/>
        <dbReference type="ChEBI" id="CHEBI:33019"/>
        <dbReference type="ChEBI" id="CHEBI:61560"/>
        <dbReference type="ChEBI" id="CHEBI:173112"/>
        <dbReference type="EC" id="2.7.7.49"/>
    </reaction>
</comment>
<evidence type="ECO:0000256" key="3">
    <source>
        <dbReference type="ARBA" id="ARBA00022490"/>
    </source>
</evidence>
<comment type="caution">
    <text evidence="12">The sequence shown here is derived from an EMBL/GenBank/DDBJ whole genome shotgun (WGS) entry which is preliminary data.</text>
</comment>
<dbReference type="GO" id="GO:0003964">
    <property type="term" value="F:RNA-directed DNA polymerase activity"/>
    <property type="evidence" value="ECO:0007669"/>
    <property type="project" value="UniProtKB-EC"/>
</dbReference>
<dbReference type="GO" id="GO:0003887">
    <property type="term" value="F:DNA-directed DNA polymerase activity"/>
    <property type="evidence" value="ECO:0007669"/>
    <property type="project" value="UniProtKB-EC"/>
</dbReference>
<dbReference type="GO" id="GO:0005634">
    <property type="term" value="C:nucleus"/>
    <property type="evidence" value="ECO:0007669"/>
    <property type="project" value="UniProtKB-ARBA"/>
</dbReference>
<evidence type="ECO:0000256" key="2">
    <source>
        <dbReference type="ARBA" id="ARBA00004496"/>
    </source>
</evidence>
<sequence length="530" mass="61047">MKVHQASGHVAADMTHVRADNEYDTKKFKAYADENGIITEFTAPYSSYQNGTAENKNRQMQELIRKLLQTAGLHPKYWAYALQHANFLYNNIQIRKNGHSAYENFTNKTSNIDAGFEPPTFGCKMIAYNHNYVQKVFKEHHAGIFMGFRQTFKNALMLLPSEKIVVTSSFRVFPDIYPMQKKDNEKLYDNIFETFRPNQSEFEDYYLSVTPPGPHNPSGGSGGVGSKNESSKGKKNREPTIENVPDESQLTTANNDVIMTDVPNSSSMIPESRRIEISHEQEFIPENRRIEAPHEKEAVPESKIISQQKTVSSKNGKRTTTKYKKSKIKKLTLKLGKKEDSNTTTEQSSKPAEITNTKPSNIEPQIESSKELVKFQPVEEESDNEEFYDAQDLDHDHQNQVVSIPEDDFLTKMAELYENYKEIKKFYKTDKAYLEATHHRHYYNPDDKPIPSTNVIDNRSKEYWEQEGKLREQLGLPTKPMKAPDLRVDKRILDPFMEVQARKMDSDLKNKFASEGEKSMEDIVIIDVHF</sequence>
<accession>A0AAV5RAJ9</accession>
<dbReference type="Gene3D" id="3.30.420.10">
    <property type="entry name" value="Ribonuclease H-like superfamily/Ribonuclease H"/>
    <property type="match status" value="1"/>
</dbReference>
<dbReference type="AlphaFoldDB" id="A0AAV5RAJ9"/>
<keyword evidence="5" id="KW-0694">RNA-binding</keyword>
<protein>
    <recommendedName>
        <fullName evidence="11">Integrase catalytic domain-containing protein</fullName>
    </recommendedName>
</protein>
<keyword evidence="3" id="KW-0963">Cytoplasm</keyword>
<gene>
    <name evidence="12" type="ORF">DAPK24_047150</name>
</gene>
<evidence type="ECO:0000256" key="8">
    <source>
        <dbReference type="ARBA" id="ARBA00048173"/>
    </source>
</evidence>
<dbReference type="GO" id="GO:0003723">
    <property type="term" value="F:RNA binding"/>
    <property type="evidence" value="ECO:0007669"/>
    <property type="project" value="UniProtKB-KW"/>
</dbReference>
<name>A0AAV5RAJ9_PICKL</name>
<feature type="region of interest" description="Disordered" evidence="10">
    <location>
        <begin position="205"/>
        <end position="244"/>
    </location>
</feature>
<dbReference type="PANTHER" id="PTHR42648">
    <property type="entry name" value="TRANSPOSASE, PUTATIVE-RELATED"/>
    <property type="match status" value="1"/>
</dbReference>
<evidence type="ECO:0000313" key="12">
    <source>
        <dbReference type="EMBL" id="GMM48117.1"/>
    </source>
</evidence>
<dbReference type="InterPro" id="IPR001584">
    <property type="entry name" value="Integrase_cat-core"/>
</dbReference>
<evidence type="ECO:0000256" key="1">
    <source>
        <dbReference type="ARBA" id="ARBA00000077"/>
    </source>
</evidence>
<keyword evidence="4" id="KW-0815">Transposition</keyword>
<proteinExistence type="predicted"/>
<evidence type="ECO:0000256" key="10">
    <source>
        <dbReference type="SAM" id="MobiDB-lite"/>
    </source>
</evidence>
<comment type="catalytic activity">
    <reaction evidence="1">
        <text>Endonucleolytic cleavage to 5'-phosphomonoester.</text>
        <dbReference type="EC" id="3.1.26.4"/>
    </reaction>
</comment>
<feature type="region of interest" description="Disordered" evidence="10">
    <location>
        <begin position="294"/>
        <end position="368"/>
    </location>
</feature>
<comment type="subcellular location">
    <subcellularLocation>
        <location evidence="2">Cytoplasm</location>
    </subcellularLocation>
</comment>